<keyword evidence="9" id="KW-1185">Reference proteome</keyword>
<protein>
    <submittedName>
        <fullName evidence="8">Teichoic acid glycosylation protein</fullName>
    </submittedName>
</protein>
<evidence type="ECO:0000256" key="6">
    <source>
        <dbReference type="SAM" id="Phobius"/>
    </source>
</evidence>
<reference evidence="9" key="1">
    <citation type="submission" date="2015-04" db="EMBL/GenBank/DDBJ databases">
        <authorList>
            <person name="Schardt J."/>
            <person name="Mueller-Herbst S."/>
            <person name="Scherer S."/>
            <person name="Huptas C."/>
        </authorList>
    </citation>
    <scope>NUCLEOTIDE SEQUENCE [LARGE SCALE GENOMIC DNA]</scope>
    <source>
        <strain evidence="9">Kiel-L1</strain>
    </source>
</reference>
<evidence type="ECO:0000256" key="3">
    <source>
        <dbReference type="ARBA" id="ARBA00022692"/>
    </source>
</evidence>
<dbReference type="EMBL" id="LARY01000001">
    <property type="protein sequence ID" value="RDX02768.1"/>
    <property type="molecule type" value="Genomic_DNA"/>
</dbReference>
<gene>
    <name evidence="8" type="ORF">UR08_04475</name>
</gene>
<evidence type="ECO:0000256" key="5">
    <source>
        <dbReference type="ARBA" id="ARBA00023136"/>
    </source>
</evidence>
<keyword evidence="3 6" id="KW-0812">Transmembrane</keyword>
<evidence type="ECO:0000256" key="4">
    <source>
        <dbReference type="ARBA" id="ARBA00022989"/>
    </source>
</evidence>
<dbReference type="PANTHER" id="PTHR38459:SF5">
    <property type="entry name" value="CELL WALL TEICHOIC ACID GLYCOSYLATION PROTEIN GTCA"/>
    <property type="match status" value="1"/>
</dbReference>
<comment type="caution">
    <text evidence="8">The sequence shown here is derived from an EMBL/GenBank/DDBJ whole genome shotgun (WGS) entry which is preliminary data.</text>
</comment>
<accession>A0A3D8TUT7</accession>
<feature type="transmembrane region" description="Helical" evidence="6">
    <location>
        <begin position="123"/>
        <end position="142"/>
    </location>
</feature>
<proteinExistence type="inferred from homology"/>
<evidence type="ECO:0000256" key="1">
    <source>
        <dbReference type="ARBA" id="ARBA00004141"/>
    </source>
</evidence>
<dbReference type="AlphaFoldDB" id="A0A3D8TUT7"/>
<feature type="transmembrane region" description="Helical" evidence="6">
    <location>
        <begin position="21"/>
        <end position="43"/>
    </location>
</feature>
<comment type="similarity">
    <text evidence="2">Belongs to the GtrA family.</text>
</comment>
<dbReference type="Pfam" id="PF04138">
    <property type="entry name" value="GtrA_DPMS_TM"/>
    <property type="match status" value="1"/>
</dbReference>
<dbReference type="Proteomes" id="UP000257055">
    <property type="component" value="Unassembled WGS sequence"/>
</dbReference>
<sequence>MEKLKQWLINTIPWYTENVHSVMMYLVMGGITTLINIVSFWFFASFLNWDYRIANTIAWILSVLFAYLSNKKYVFESYTPSWKDKLREATSFFGFRFLTYLVDMLMMVVFISMLNVNETWSKIWVNVIVLVLNYVFSKWIIFKIRKK</sequence>
<feature type="transmembrane region" description="Helical" evidence="6">
    <location>
        <begin position="49"/>
        <end position="68"/>
    </location>
</feature>
<evidence type="ECO:0000313" key="8">
    <source>
        <dbReference type="EMBL" id="RDX02768.1"/>
    </source>
</evidence>
<evidence type="ECO:0000259" key="7">
    <source>
        <dbReference type="Pfam" id="PF04138"/>
    </source>
</evidence>
<evidence type="ECO:0000256" key="2">
    <source>
        <dbReference type="ARBA" id="ARBA00009399"/>
    </source>
</evidence>
<dbReference type="InterPro" id="IPR051401">
    <property type="entry name" value="GtrA_CellWall_Glycosyl"/>
</dbReference>
<feature type="transmembrane region" description="Helical" evidence="6">
    <location>
        <begin position="89"/>
        <end position="111"/>
    </location>
</feature>
<dbReference type="InterPro" id="IPR007267">
    <property type="entry name" value="GtrA_DPMS_TM"/>
</dbReference>
<organism evidence="8 9">
    <name type="scientific">Listeria kieliensis</name>
    <dbReference type="NCBI Taxonomy" id="1621700"/>
    <lineage>
        <taxon>Bacteria</taxon>
        <taxon>Bacillati</taxon>
        <taxon>Bacillota</taxon>
        <taxon>Bacilli</taxon>
        <taxon>Bacillales</taxon>
        <taxon>Listeriaceae</taxon>
        <taxon>Listeria</taxon>
    </lineage>
</organism>
<name>A0A3D8TUT7_9LIST</name>
<comment type="subcellular location">
    <subcellularLocation>
        <location evidence="1">Membrane</location>
        <topology evidence="1">Multi-pass membrane protein</topology>
    </subcellularLocation>
</comment>
<keyword evidence="5 6" id="KW-0472">Membrane</keyword>
<dbReference type="GO" id="GO:0005886">
    <property type="term" value="C:plasma membrane"/>
    <property type="evidence" value="ECO:0007669"/>
    <property type="project" value="TreeGrafter"/>
</dbReference>
<dbReference type="GO" id="GO:0000271">
    <property type="term" value="P:polysaccharide biosynthetic process"/>
    <property type="evidence" value="ECO:0007669"/>
    <property type="project" value="InterPro"/>
</dbReference>
<dbReference type="RefSeq" id="WP_115752456.1">
    <property type="nucleotide sequence ID" value="NZ_LARY01000001.1"/>
</dbReference>
<feature type="domain" description="GtrA/DPMS transmembrane" evidence="7">
    <location>
        <begin position="25"/>
        <end position="142"/>
    </location>
</feature>
<keyword evidence="4 6" id="KW-1133">Transmembrane helix</keyword>
<dbReference type="PANTHER" id="PTHR38459">
    <property type="entry name" value="PROPHAGE BACTOPRENOL-LINKED GLUCOSE TRANSLOCASE HOMOLOG"/>
    <property type="match status" value="1"/>
</dbReference>
<evidence type="ECO:0000313" key="9">
    <source>
        <dbReference type="Proteomes" id="UP000257055"/>
    </source>
</evidence>